<evidence type="ECO:0000259" key="8">
    <source>
        <dbReference type="SMART" id="SM00014"/>
    </source>
</evidence>
<evidence type="ECO:0000256" key="1">
    <source>
        <dbReference type="ARBA" id="ARBA00004651"/>
    </source>
</evidence>
<name>A0A2S6N5D8_9HYPH</name>
<organism evidence="9 10">
    <name type="scientific">Rhodoblastus sphagnicola</name>
    <dbReference type="NCBI Taxonomy" id="333368"/>
    <lineage>
        <taxon>Bacteria</taxon>
        <taxon>Pseudomonadati</taxon>
        <taxon>Pseudomonadota</taxon>
        <taxon>Alphaproteobacteria</taxon>
        <taxon>Hyphomicrobiales</taxon>
        <taxon>Rhodoblastaceae</taxon>
        <taxon>Rhodoblastus</taxon>
    </lineage>
</organism>
<dbReference type="PANTHER" id="PTHR14969">
    <property type="entry name" value="SPHINGOSINE-1-PHOSPHATE PHOSPHOHYDROLASE"/>
    <property type="match status" value="1"/>
</dbReference>
<feature type="transmembrane region" description="Helical" evidence="7">
    <location>
        <begin position="133"/>
        <end position="150"/>
    </location>
</feature>
<dbReference type="SMART" id="SM00014">
    <property type="entry name" value="acidPPc"/>
    <property type="match status" value="1"/>
</dbReference>
<dbReference type="EMBL" id="NHSJ01000087">
    <property type="protein sequence ID" value="PPQ29807.1"/>
    <property type="molecule type" value="Genomic_DNA"/>
</dbReference>
<dbReference type="InterPro" id="IPR036938">
    <property type="entry name" value="PAP2/HPO_sf"/>
</dbReference>
<keyword evidence="2" id="KW-1003">Cell membrane</keyword>
<feature type="domain" description="Phosphatidic acid phosphatase type 2/haloperoxidase" evidence="8">
    <location>
        <begin position="141"/>
        <end position="255"/>
    </location>
</feature>
<evidence type="ECO:0000313" key="9">
    <source>
        <dbReference type="EMBL" id="PPQ29807.1"/>
    </source>
</evidence>
<evidence type="ECO:0000313" key="10">
    <source>
        <dbReference type="Proteomes" id="UP000239089"/>
    </source>
</evidence>
<protein>
    <recommendedName>
        <fullName evidence="8">Phosphatidic acid phosphatase type 2/haloperoxidase domain-containing protein</fullName>
    </recommendedName>
</protein>
<keyword evidence="5 7" id="KW-1133">Transmembrane helix</keyword>
<dbReference type="PANTHER" id="PTHR14969:SF62">
    <property type="entry name" value="DECAPRENYLPHOSPHORYL-5-PHOSPHORIBOSE PHOSPHATASE RV3807C-RELATED"/>
    <property type="match status" value="1"/>
</dbReference>
<evidence type="ECO:0000256" key="2">
    <source>
        <dbReference type="ARBA" id="ARBA00022475"/>
    </source>
</evidence>
<sequence>MGGAGFRHRAPSRHRRLGDAAAAARRRVTRPGALRADLADLREHWRRRTPAAASIWPPALAAIAPALAVLADISLIFDEIFARGARALPRDLVDVFQIVTRFGESHWLFALSVLTFVGAAGARASAVTRRARACFGLLAARALYVFVVLADSGLLSQALKHPIGRARPALLDKVGPHHFEFFSLPSIYASFPSGHTITAFATAAALGFFLPRRFKPLPFLAALAIAASRVIIGAHYCSDVLGGALIGLACAYLTALVFARRRLAFTVAPDSFWPRARGSRLCA</sequence>
<gene>
    <name evidence="9" type="ORF">CCR94_14260</name>
</gene>
<keyword evidence="10" id="KW-1185">Reference proteome</keyword>
<dbReference type="AlphaFoldDB" id="A0A2S6N5D8"/>
<accession>A0A2S6N5D8</accession>
<dbReference type="GO" id="GO:0005886">
    <property type="term" value="C:plasma membrane"/>
    <property type="evidence" value="ECO:0007669"/>
    <property type="project" value="UniProtKB-SubCell"/>
</dbReference>
<evidence type="ECO:0000256" key="5">
    <source>
        <dbReference type="ARBA" id="ARBA00022989"/>
    </source>
</evidence>
<evidence type="ECO:0000256" key="7">
    <source>
        <dbReference type="SAM" id="Phobius"/>
    </source>
</evidence>
<dbReference type="GO" id="GO:0016787">
    <property type="term" value="F:hydrolase activity"/>
    <property type="evidence" value="ECO:0007669"/>
    <property type="project" value="UniProtKB-KW"/>
</dbReference>
<evidence type="ECO:0000256" key="3">
    <source>
        <dbReference type="ARBA" id="ARBA00022692"/>
    </source>
</evidence>
<comment type="caution">
    <text evidence="9">The sequence shown here is derived from an EMBL/GenBank/DDBJ whole genome shotgun (WGS) entry which is preliminary data.</text>
</comment>
<feature type="transmembrane region" description="Helical" evidence="7">
    <location>
        <begin position="55"/>
        <end position="77"/>
    </location>
</feature>
<evidence type="ECO:0000256" key="6">
    <source>
        <dbReference type="ARBA" id="ARBA00023136"/>
    </source>
</evidence>
<keyword evidence="6 7" id="KW-0472">Membrane</keyword>
<proteinExistence type="predicted"/>
<keyword evidence="4" id="KW-0378">Hydrolase</keyword>
<comment type="subcellular location">
    <subcellularLocation>
        <location evidence="1">Cell membrane</location>
        <topology evidence="1">Multi-pass membrane protein</topology>
    </subcellularLocation>
</comment>
<dbReference type="Proteomes" id="UP000239089">
    <property type="component" value="Unassembled WGS sequence"/>
</dbReference>
<feature type="transmembrane region" description="Helical" evidence="7">
    <location>
        <begin position="107"/>
        <end position="126"/>
    </location>
</feature>
<dbReference type="Pfam" id="PF01569">
    <property type="entry name" value="PAP2"/>
    <property type="match status" value="1"/>
</dbReference>
<feature type="transmembrane region" description="Helical" evidence="7">
    <location>
        <begin position="240"/>
        <end position="259"/>
    </location>
</feature>
<dbReference type="SUPFAM" id="SSF48317">
    <property type="entry name" value="Acid phosphatase/Vanadium-dependent haloperoxidase"/>
    <property type="match status" value="1"/>
</dbReference>
<feature type="transmembrane region" description="Helical" evidence="7">
    <location>
        <begin position="187"/>
        <end position="210"/>
    </location>
</feature>
<reference evidence="9 10" key="1">
    <citation type="journal article" date="2018" name="Arch. Microbiol.">
        <title>New insights into the metabolic potential of the phototrophic purple bacterium Rhodopila globiformis DSM 161(T) from its draft genome sequence and evidence for a vanadium-dependent nitrogenase.</title>
        <authorList>
            <person name="Imhoff J.F."/>
            <person name="Rahn T."/>
            <person name="Kunzel S."/>
            <person name="Neulinger S.C."/>
        </authorList>
    </citation>
    <scope>NUCLEOTIDE SEQUENCE [LARGE SCALE GENOMIC DNA]</scope>
    <source>
        <strain evidence="9 10">DSM 16996</strain>
    </source>
</reference>
<feature type="transmembrane region" description="Helical" evidence="7">
    <location>
        <begin position="217"/>
        <end position="234"/>
    </location>
</feature>
<keyword evidence="3 7" id="KW-0812">Transmembrane</keyword>
<dbReference type="Gene3D" id="1.20.144.10">
    <property type="entry name" value="Phosphatidic acid phosphatase type 2/haloperoxidase"/>
    <property type="match status" value="1"/>
</dbReference>
<evidence type="ECO:0000256" key="4">
    <source>
        <dbReference type="ARBA" id="ARBA00022801"/>
    </source>
</evidence>
<dbReference type="InterPro" id="IPR000326">
    <property type="entry name" value="PAP2/HPO"/>
</dbReference>